<dbReference type="Gene3D" id="1.20.120.530">
    <property type="entry name" value="GntR ligand-binding domain-like"/>
    <property type="match status" value="1"/>
</dbReference>
<dbReference type="InterPro" id="IPR036390">
    <property type="entry name" value="WH_DNA-bd_sf"/>
</dbReference>
<dbReference type="STRING" id="1776384.GCA_900086585_00765"/>
<dbReference type="SMART" id="SM00895">
    <property type="entry name" value="FCD"/>
    <property type="match status" value="1"/>
</dbReference>
<dbReference type="CDD" id="cd07377">
    <property type="entry name" value="WHTH_GntR"/>
    <property type="match status" value="1"/>
</dbReference>
<dbReference type="InterPro" id="IPR008920">
    <property type="entry name" value="TF_FadR/GntR_C"/>
</dbReference>
<dbReference type="InterPro" id="IPR036388">
    <property type="entry name" value="WH-like_DNA-bd_sf"/>
</dbReference>
<evidence type="ECO:0000256" key="3">
    <source>
        <dbReference type="ARBA" id="ARBA00023163"/>
    </source>
</evidence>
<dbReference type="Proteomes" id="UP000284841">
    <property type="component" value="Unassembled WGS sequence"/>
</dbReference>
<dbReference type="AlphaFoldDB" id="A0A415E133"/>
<dbReference type="PANTHER" id="PTHR43537">
    <property type="entry name" value="TRANSCRIPTIONAL REGULATOR, GNTR FAMILY"/>
    <property type="match status" value="1"/>
</dbReference>
<comment type="caution">
    <text evidence="5">The sequence shown here is derived from an EMBL/GenBank/DDBJ whole genome shotgun (WGS) entry which is preliminary data.</text>
</comment>
<evidence type="ECO:0000313" key="5">
    <source>
        <dbReference type="EMBL" id="RHJ87293.1"/>
    </source>
</evidence>
<dbReference type="Pfam" id="PF07729">
    <property type="entry name" value="FCD"/>
    <property type="match status" value="1"/>
</dbReference>
<evidence type="ECO:0000313" key="6">
    <source>
        <dbReference type="Proteomes" id="UP000284841"/>
    </source>
</evidence>
<dbReference type="Gene3D" id="1.10.10.10">
    <property type="entry name" value="Winged helix-like DNA-binding domain superfamily/Winged helix DNA-binding domain"/>
    <property type="match status" value="1"/>
</dbReference>
<dbReference type="PRINTS" id="PR00035">
    <property type="entry name" value="HTHGNTR"/>
</dbReference>
<sequence length="222" mass="25948">MTGSNQFSNTFSLTDEIADIIRDRILKGEYKIGEKIKENQIATELRVSRTPIREAFKQLENEGLIDYIPNRGCFAKGFTKQDIEDIYAVRKALEVLSVEWAVNRITPEEISNLQDQSDLMEFYTTRKDGRKVLEINTDFHDIIYNATGSRFMAQVLRSYKEYIEQTRKVLFYESEYLEEIFAEHKAILDSIKERDVVKAKEAMARHLDGSKRRAQVVYKIKD</sequence>
<dbReference type="Pfam" id="PF00392">
    <property type="entry name" value="GntR"/>
    <property type="match status" value="1"/>
</dbReference>
<keyword evidence="3" id="KW-0804">Transcription</keyword>
<proteinExistence type="predicted"/>
<evidence type="ECO:0000256" key="2">
    <source>
        <dbReference type="ARBA" id="ARBA00023125"/>
    </source>
</evidence>
<protein>
    <submittedName>
        <fullName evidence="5">GntR family transcriptional regulator</fullName>
    </submittedName>
</protein>
<dbReference type="PANTHER" id="PTHR43537:SF5">
    <property type="entry name" value="UXU OPERON TRANSCRIPTIONAL REGULATOR"/>
    <property type="match status" value="1"/>
</dbReference>
<dbReference type="GeneID" id="83003164"/>
<dbReference type="SUPFAM" id="SSF46785">
    <property type="entry name" value="Winged helix' DNA-binding domain"/>
    <property type="match status" value="1"/>
</dbReference>
<keyword evidence="1" id="KW-0805">Transcription regulation</keyword>
<accession>A0A415E133</accession>
<dbReference type="GO" id="GO:0003677">
    <property type="term" value="F:DNA binding"/>
    <property type="evidence" value="ECO:0007669"/>
    <property type="project" value="UniProtKB-KW"/>
</dbReference>
<reference evidence="5 6" key="1">
    <citation type="submission" date="2018-08" db="EMBL/GenBank/DDBJ databases">
        <title>A genome reference for cultivated species of the human gut microbiota.</title>
        <authorList>
            <person name="Zou Y."/>
            <person name="Xue W."/>
            <person name="Luo G."/>
        </authorList>
    </citation>
    <scope>NUCLEOTIDE SEQUENCE [LARGE SCALE GENOMIC DNA]</scope>
    <source>
        <strain evidence="5 6">AM07-24</strain>
    </source>
</reference>
<evidence type="ECO:0000259" key="4">
    <source>
        <dbReference type="PROSITE" id="PS50949"/>
    </source>
</evidence>
<organism evidence="5 6">
    <name type="scientific">Emergencia timonensis</name>
    <dbReference type="NCBI Taxonomy" id="1776384"/>
    <lineage>
        <taxon>Bacteria</taxon>
        <taxon>Bacillati</taxon>
        <taxon>Bacillota</taxon>
        <taxon>Clostridia</taxon>
        <taxon>Peptostreptococcales</taxon>
        <taxon>Anaerovoracaceae</taxon>
        <taxon>Emergencia</taxon>
    </lineage>
</organism>
<feature type="domain" description="HTH gntR-type" evidence="4">
    <location>
        <begin position="11"/>
        <end position="78"/>
    </location>
</feature>
<keyword evidence="2" id="KW-0238">DNA-binding</keyword>
<dbReference type="RefSeq" id="WP_067534122.1">
    <property type="nucleotide sequence ID" value="NZ_AP025567.1"/>
</dbReference>
<gene>
    <name evidence="5" type="ORF">DW099_11375</name>
</gene>
<keyword evidence="6" id="KW-1185">Reference proteome</keyword>
<dbReference type="InterPro" id="IPR000524">
    <property type="entry name" value="Tscrpt_reg_HTH_GntR"/>
</dbReference>
<name>A0A415E133_9FIRM</name>
<evidence type="ECO:0000256" key="1">
    <source>
        <dbReference type="ARBA" id="ARBA00023015"/>
    </source>
</evidence>
<dbReference type="PROSITE" id="PS50949">
    <property type="entry name" value="HTH_GNTR"/>
    <property type="match status" value="1"/>
</dbReference>
<dbReference type="EMBL" id="QRMS01000003">
    <property type="protein sequence ID" value="RHJ87293.1"/>
    <property type="molecule type" value="Genomic_DNA"/>
</dbReference>
<dbReference type="OrthoDB" id="9781630at2"/>
<dbReference type="SUPFAM" id="SSF48008">
    <property type="entry name" value="GntR ligand-binding domain-like"/>
    <property type="match status" value="1"/>
</dbReference>
<dbReference type="SMART" id="SM00345">
    <property type="entry name" value="HTH_GNTR"/>
    <property type="match status" value="1"/>
</dbReference>
<dbReference type="InterPro" id="IPR011711">
    <property type="entry name" value="GntR_C"/>
</dbReference>
<dbReference type="GO" id="GO:0003700">
    <property type="term" value="F:DNA-binding transcription factor activity"/>
    <property type="evidence" value="ECO:0007669"/>
    <property type="project" value="InterPro"/>
</dbReference>